<dbReference type="PANTHER" id="PTHR43179:SF12">
    <property type="entry name" value="GALACTOFURANOSYLTRANSFERASE GLFT2"/>
    <property type="match status" value="1"/>
</dbReference>
<evidence type="ECO:0000313" key="7">
    <source>
        <dbReference type="EMBL" id="QIG43312.1"/>
    </source>
</evidence>
<evidence type="ECO:0000256" key="4">
    <source>
        <dbReference type="ARBA" id="ARBA00022679"/>
    </source>
</evidence>
<dbReference type="PANTHER" id="PTHR43179">
    <property type="entry name" value="RHAMNOSYLTRANSFERASE WBBL"/>
    <property type="match status" value="1"/>
</dbReference>
<evidence type="ECO:0000256" key="2">
    <source>
        <dbReference type="ARBA" id="ARBA00006739"/>
    </source>
</evidence>
<evidence type="ECO:0000259" key="5">
    <source>
        <dbReference type="Pfam" id="PF00535"/>
    </source>
</evidence>
<evidence type="ECO:0000313" key="8">
    <source>
        <dbReference type="Proteomes" id="UP000502996"/>
    </source>
</evidence>
<feature type="domain" description="Glycosyltransferase 2-like" evidence="5">
    <location>
        <begin position="23"/>
        <end position="132"/>
    </location>
</feature>
<dbReference type="InterPro" id="IPR027791">
    <property type="entry name" value="Galactosyl_T_C"/>
</dbReference>
<keyword evidence="4 7" id="KW-0808">Transferase</keyword>
<keyword evidence="8" id="KW-1185">Reference proteome</keyword>
<organism evidence="7 8">
    <name type="scientific">Nocardioides anomalus</name>
    <dbReference type="NCBI Taxonomy" id="2712223"/>
    <lineage>
        <taxon>Bacteria</taxon>
        <taxon>Bacillati</taxon>
        <taxon>Actinomycetota</taxon>
        <taxon>Actinomycetes</taxon>
        <taxon>Propionibacteriales</taxon>
        <taxon>Nocardioidaceae</taxon>
        <taxon>Nocardioides</taxon>
    </lineage>
</organism>
<dbReference type="InterPro" id="IPR001173">
    <property type="entry name" value="Glyco_trans_2-like"/>
</dbReference>
<evidence type="ECO:0000256" key="1">
    <source>
        <dbReference type="ARBA" id="ARBA00004776"/>
    </source>
</evidence>
<evidence type="ECO:0000259" key="6">
    <source>
        <dbReference type="Pfam" id="PF02709"/>
    </source>
</evidence>
<dbReference type="EMBL" id="CP049257">
    <property type="protein sequence ID" value="QIG43312.1"/>
    <property type="molecule type" value="Genomic_DNA"/>
</dbReference>
<comment type="similarity">
    <text evidence="2">Belongs to the glycosyltransferase 2 family.</text>
</comment>
<dbReference type="KEGG" id="nano:G5V58_11555"/>
<feature type="domain" description="Galactosyltransferase C-terminal" evidence="6">
    <location>
        <begin position="183"/>
        <end position="222"/>
    </location>
</feature>
<keyword evidence="3" id="KW-0328">Glycosyltransferase</keyword>
<dbReference type="Pfam" id="PF02709">
    <property type="entry name" value="Glyco_transf_7C"/>
    <property type="match status" value="1"/>
</dbReference>
<proteinExistence type="inferred from homology"/>
<dbReference type="Pfam" id="PF00535">
    <property type="entry name" value="Glycos_transf_2"/>
    <property type="match status" value="1"/>
</dbReference>
<accession>A0A6G6WDJ2</accession>
<dbReference type="SUPFAM" id="SSF53448">
    <property type="entry name" value="Nucleotide-diphospho-sugar transferases"/>
    <property type="match status" value="1"/>
</dbReference>
<gene>
    <name evidence="7" type="ORF">G5V58_11555</name>
</gene>
<dbReference type="InterPro" id="IPR029044">
    <property type="entry name" value="Nucleotide-diphossugar_trans"/>
</dbReference>
<dbReference type="GO" id="GO:0016757">
    <property type="term" value="F:glycosyltransferase activity"/>
    <property type="evidence" value="ECO:0007669"/>
    <property type="project" value="UniProtKB-KW"/>
</dbReference>
<protein>
    <submittedName>
        <fullName evidence="7">Glycosyltransferase family 2 protein</fullName>
    </submittedName>
</protein>
<name>A0A6G6WDJ2_9ACTN</name>
<dbReference type="AlphaFoldDB" id="A0A6G6WDJ2"/>
<comment type="pathway">
    <text evidence="1">Cell wall biogenesis; cell wall polysaccharide biosynthesis.</text>
</comment>
<evidence type="ECO:0000256" key="3">
    <source>
        <dbReference type="ARBA" id="ARBA00022676"/>
    </source>
</evidence>
<dbReference type="Gene3D" id="3.90.550.10">
    <property type="entry name" value="Spore Coat Polysaccharide Biosynthesis Protein SpsA, Chain A"/>
    <property type="match status" value="1"/>
</dbReference>
<sequence>MTGPCAVCLDHDPPPPVAPHVTVAVLHYEQHADLARTLRCLRRQSLAPVQVIVSDDGSAVAPRVPDDVLLLRQPDRGFRAALARNRALAAATGDVVAFLDADTSPEPGYLAALADAVRREPDALAVGRRRYTTFPDDAPDDPLAGAVERSLDEPAWLADGWAAIQEPGAGDDGSFRFVIAATLAGSTAWLRRVGGFDETFSAYGGEDWDLAHRWWLLGGGLRHVADAVAWHHGPHAGEEPRTWDDRLEATDRALGETLGIAARIHAAPAAFRGLRGARTAPPRVVLTHDDALSDRELVVTVDAALAGLPLLGVLTDRRVLLDLGDPRVRTDPALLTSAAVQVHAHRGTMGEAWPALLDGTVRSGADTLRWLDADGQSLVSTSDLRRVRRSHLGLRTAVEATSPLPPGLGAVGEASLAAWLGGWAR</sequence>
<dbReference type="Proteomes" id="UP000502996">
    <property type="component" value="Chromosome"/>
</dbReference>
<reference evidence="7 8" key="1">
    <citation type="submission" date="2020-02" db="EMBL/GenBank/DDBJ databases">
        <title>Full genome sequence of Nocardioides sp. R-3366.</title>
        <authorList>
            <person name="Im W.-T."/>
        </authorList>
    </citation>
    <scope>NUCLEOTIDE SEQUENCE [LARGE SCALE GENOMIC DNA]</scope>
    <source>
        <strain evidence="7 8">R-3366</strain>
    </source>
</reference>
<dbReference type="RefSeq" id="WP_165232575.1">
    <property type="nucleotide sequence ID" value="NZ_CP049257.1"/>
</dbReference>